<dbReference type="GO" id="GO:0002009">
    <property type="term" value="P:morphogenesis of an epithelium"/>
    <property type="evidence" value="ECO:0007669"/>
    <property type="project" value="UniProtKB-ARBA"/>
</dbReference>
<organism evidence="5 6">
    <name type="scientific">Portunus trituberculatus</name>
    <name type="common">Swimming crab</name>
    <name type="synonym">Neptunus trituberculatus</name>
    <dbReference type="NCBI Taxonomy" id="210409"/>
    <lineage>
        <taxon>Eukaryota</taxon>
        <taxon>Metazoa</taxon>
        <taxon>Ecdysozoa</taxon>
        <taxon>Arthropoda</taxon>
        <taxon>Crustacea</taxon>
        <taxon>Multicrustacea</taxon>
        <taxon>Malacostraca</taxon>
        <taxon>Eumalacostraca</taxon>
        <taxon>Eucarida</taxon>
        <taxon>Decapoda</taxon>
        <taxon>Pleocyemata</taxon>
        <taxon>Brachyura</taxon>
        <taxon>Eubrachyura</taxon>
        <taxon>Portunoidea</taxon>
        <taxon>Portunidae</taxon>
        <taxon>Portuninae</taxon>
        <taxon>Portunus</taxon>
    </lineage>
</organism>
<dbReference type="PROSITE" id="PS50011">
    <property type="entry name" value="PROTEIN_KINASE_DOM"/>
    <property type="match status" value="1"/>
</dbReference>
<keyword evidence="1 3" id="KW-0547">Nucleotide-binding</keyword>
<dbReference type="PANTHER" id="PTHR24418">
    <property type="entry name" value="TYROSINE-PROTEIN KINASE"/>
    <property type="match status" value="1"/>
</dbReference>
<sequence>MSRGSHVVRRATARVPPSLHSNRQACTRWSVTTRPPDINFAKLRFTNFTILSSFIIPSSNPATSPLLPAVFNSRQKHAYQTIYSEDTEFRQQNGEAESSVKVAEEDTTSVTTQLTTLTYADGSVAQVTLSQLPDLMVDDLISLNTPENVKPLDVLLQFSLPSPRLPPLPALPTKPLHLDKSDIKFGIKIGEGNYGEVYRGQMTDAQGRQETVAIKSLKAVGQTDDLKREFRIMQAYHLSPNTLQIPANHKSPHLHPYLSFFSPHLTNTKLSHLHPDSPFISQQVPGRHPTQQKLKHRNIVRLCGLVDSDEEDMYVVMEYLPMGSLKDYLKTHREHINNAMLLKFAVDIAEVRLSEWRERWEWESIGIRI</sequence>
<proteinExistence type="predicted"/>
<dbReference type="InterPro" id="IPR050198">
    <property type="entry name" value="Non-receptor_tyrosine_kinases"/>
</dbReference>
<dbReference type="InterPro" id="IPR000719">
    <property type="entry name" value="Prot_kinase_dom"/>
</dbReference>
<gene>
    <name evidence="5" type="primary">CSK_1</name>
    <name evidence="5" type="ORF">E2C01_011126</name>
</gene>
<evidence type="ECO:0000259" key="4">
    <source>
        <dbReference type="PROSITE" id="PS50011"/>
    </source>
</evidence>
<dbReference type="Pfam" id="PF07714">
    <property type="entry name" value="PK_Tyr_Ser-Thr"/>
    <property type="match status" value="2"/>
</dbReference>
<dbReference type="GO" id="GO:0004713">
    <property type="term" value="F:protein tyrosine kinase activity"/>
    <property type="evidence" value="ECO:0007669"/>
    <property type="project" value="InterPro"/>
</dbReference>
<evidence type="ECO:0000256" key="2">
    <source>
        <dbReference type="ARBA" id="ARBA00022840"/>
    </source>
</evidence>
<keyword evidence="2 3" id="KW-0067">ATP-binding</keyword>
<dbReference type="PROSITE" id="PS00107">
    <property type="entry name" value="PROTEIN_KINASE_ATP"/>
    <property type="match status" value="1"/>
</dbReference>
<dbReference type="Proteomes" id="UP000324222">
    <property type="component" value="Unassembled WGS sequence"/>
</dbReference>
<dbReference type="InterPro" id="IPR020635">
    <property type="entry name" value="Tyr_kinase_cat_dom"/>
</dbReference>
<feature type="domain" description="Protein kinase" evidence="4">
    <location>
        <begin position="183"/>
        <end position="369"/>
    </location>
</feature>
<dbReference type="SMART" id="SM00219">
    <property type="entry name" value="TyrKc"/>
    <property type="match status" value="1"/>
</dbReference>
<dbReference type="OrthoDB" id="1915767at2759"/>
<name>A0A5B7DA76_PORTR</name>
<evidence type="ECO:0000256" key="1">
    <source>
        <dbReference type="ARBA" id="ARBA00022741"/>
    </source>
</evidence>
<dbReference type="EMBL" id="VSRR010000662">
    <property type="protein sequence ID" value="MPC18248.1"/>
    <property type="molecule type" value="Genomic_DNA"/>
</dbReference>
<dbReference type="InterPro" id="IPR001245">
    <property type="entry name" value="Ser-Thr/Tyr_kinase_cat_dom"/>
</dbReference>
<dbReference type="GO" id="GO:0005524">
    <property type="term" value="F:ATP binding"/>
    <property type="evidence" value="ECO:0007669"/>
    <property type="project" value="UniProtKB-UniRule"/>
</dbReference>
<dbReference type="SUPFAM" id="SSF56112">
    <property type="entry name" value="Protein kinase-like (PK-like)"/>
    <property type="match status" value="1"/>
</dbReference>
<dbReference type="Gene3D" id="3.30.200.20">
    <property type="entry name" value="Phosphorylase Kinase, domain 1"/>
    <property type="match status" value="1"/>
</dbReference>
<keyword evidence="5" id="KW-0808">Transferase</keyword>
<evidence type="ECO:0000313" key="5">
    <source>
        <dbReference type="EMBL" id="MPC18248.1"/>
    </source>
</evidence>
<keyword evidence="5" id="KW-0418">Kinase</keyword>
<feature type="binding site" evidence="3">
    <location>
        <position position="215"/>
    </location>
    <ligand>
        <name>ATP</name>
        <dbReference type="ChEBI" id="CHEBI:30616"/>
    </ligand>
</feature>
<evidence type="ECO:0000313" key="6">
    <source>
        <dbReference type="Proteomes" id="UP000324222"/>
    </source>
</evidence>
<dbReference type="Gene3D" id="1.10.510.10">
    <property type="entry name" value="Transferase(Phosphotransferase) domain 1"/>
    <property type="match status" value="1"/>
</dbReference>
<comment type="caution">
    <text evidence="5">The sequence shown here is derived from an EMBL/GenBank/DDBJ whole genome shotgun (WGS) entry which is preliminary data.</text>
</comment>
<protein>
    <submittedName>
        <fullName evidence="5">Tyrosine-protein kinase CSK</fullName>
    </submittedName>
</protein>
<dbReference type="InterPro" id="IPR011009">
    <property type="entry name" value="Kinase-like_dom_sf"/>
</dbReference>
<reference evidence="5 6" key="1">
    <citation type="submission" date="2019-05" db="EMBL/GenBank/DDBJ databases">
        <title>Another draft genome of Portunus trituberculatus and its Hox gene families provides insights of decapod evolution.</title>
        <authorList>
            <person name="Jeong J.-H."/>
            <person name="Song I."/>
            <person name="Kim S."/>
            <person name="Choi T."/>
            <person name="Kim D."/>
            <person name="Ryu S."/>
            <person name="Kim W."/>
        </authorList>
    </citation>
    <scope>NUCLEOTIDE SEQUENCE [LARGE SCALE GENOMIC DNA]</scope>
    <source>
        <tissue evidence="5">Muscle</tissue>
    </source>
</reference>
<accession>A0A5B7DA76</accession>
<evidence type="ECO:0000256" key="3">
    <source>
        <dbReference type="PROSITE-ProRule" id="PRU10141"/>
    </source>
</evidence>
<dbReference type="InterPro" id="IPR017441">
    <property type="entry name" value="Protein_kinase_ATP_BS"/>
</dbReference>
<dbReference type="AlphaFoldDB" id="A0A5B7DA76"/>
<keyword evidence="6" id="KW-1185">Reference proteome</keyword>